<evidence type="ECO:0000256" key="1">
    <source>
        <dbReference type="ARBA" id="ARBA00006252"/>
    </source>
</evidence>
<dbReference type="InterPro" id="IPR003680">
    <property type="entry name" value="Flavodoxin_fold"/>
</dbReference>
<dbReference type="SUPFAM" id="SSF52218">
    <property type="entry name" value="Flavoproteins"/>
    <property type="match status" value="1"/>
</dbReference>
<dbReference type="EMBL" id="JBHRSE010000043">
    <property type="protein sequence ID" value="MFC3023585.1"/>
    <property type="molecule type" value="Genomic_DNA"/>
</dbReference>
<gene>
    <name evidence="4" type="ORF">ACFODT_07085</name>
</gene>
<keyword evidence="2 4" id="KW-0560">Oxidoreductase</keyword>
<dbReference type="EC" id="1.6.99.-" evidence="4"/>
<dbReference type="EC" id="1.-.-.-" evidence="4"/>
<dbReference type="PANTHER" id="PTHR10204">
    <property type="entry name" value="NAD P H OXIDOREDUCTASE-RELATED"/>
    <property type="match status" value="1"/>
</dbReference>
<dbReference type="Pfam" id="PF02525">
    <property type="entry name" value="Flavodoxin_2"/>
    <property type="match status" value="1"/>
</dbReference>
<dbReference type="InterPro" id="IPR051545">
    <property type="entry name" value="NAD(P)H_dehydrogenase_qn"/>
</dbReference>
<name>A0ABV7CB38_9VIBR</name>
<organism evidence="4 5">
    <name type="scientific">Vibrio zhugei</name>
    <dbReference type="NCBI Taxonomy" id="2479546"/>
    <lineage>
        <taxon>Bacteria</taxon>
        <taxon>Pseudomonadati</taxon>
        <taxon>Pseudomonadota</taxon>
        <taxon>Gammaproteobacteria</taxon>
        <taxon>Vibrionales</taxon>
        <taxon>Vibrionaceae</taxon>
        <taxon>Vibrio</taxon>
    </lineage>
</organism>
<evidence type="ECO:0000313" key="4">
    <source>
        <dbReference type="EMBL" id="MFC3023585.1"/>
    </source>
</evidence>
<feature type="domain" description="Flavodoxin-like fold" evidence="3">
    <location>
        <begin position="2"/>
        <end position="172"/>
    </location>
</feature>
<sequence length="190" mass="21609">MKKVLVINANPKKNSFCGALSGYYVQAAIDKHEVKQIHLSDMHFETSLDAGYETETALEPDLVRFQELITWSEHIVIITPVWWGSVPAKFKGLVDRVFLPNFAFRYVKGKAMPDKLLVGRSAEIIVTLDTPPLWYKYIQGNIIYKQLKIAILDFAGIKNRKTTYLGPIIGSTVQKRKEWLDKVSALAKQI</sequence>
<evidence type="ECO:0000259" key="3">
    <source>
        <dbReference type="Pfam" id="PF02525"/>
    </source>
</evidence>
<comment type="similarity">
    <text evidence="1">Belongs to the NAD(P)H dehydrogenase (quinone) family.</text>
</comment>
<dbReference type="Gene3D" id="3.40.50.360">
    <property type="match status" value="1"/>
</dbReference>
<accession>A0ABV7CB38</accession>
<proteinExistence type="inferred from homology"/>
<keyword evidence="5" id="KW-1185">Reference proteome</keyword>
<dbReference type="GO" id="GO:0016491">
    <property type="term" value="F:oxidoreductase activity"/>
    <property type="evidence" value="ECO:0007669"/>
    <property type="project" value="UniProtKB-KW"/>
</dbReference>
<dbReference type="RefSeq" id="WP_123014413.1">
    <property type="nucleotide sequence ID" value="NZ_AP024912.1"/>
</dbReference>
<dbReference type="InterPro" id="IPR029039">
    <property type="entry name" value="Flavoprotein-like_sf"/>
</dbReference>
<comment type="caution">
    <text evidence="4">The sequence shown here is derived from an EMBL/GenBank/DDBJ whole genome shotgun (WGS) entry which is preliminary data.</text>
</comment>
<evidence type="ECO:0000256" key="2">
    <source>
        <dbReference type="ARBA" id="ARBA00023002"/>
    </source>
</evidence>
<dbReference type="Proteomes" id="UP001595384">
    <property type="component" value="Unassembled WGS sequence"/>
</dbReference>
<reference evidence="5" key="1">
    <citation type="journal article" date="2019" name="Int. J. Syst. Evol. Microbiol.">
        <title>The Global Catalogue of Microorganisms (GCM) 10K type strain sequencing project: providing services to taxonomists for standard genome sequencing and annotation.</title>
        <authorList>
            <consortium name="The Broad Institute Genomics Platform"/>
            <consortium name="The Broad Institute Genome Sequencing Center for Infectious Disease"/>
            <person name="Wu L."/>
            <person name="Ma J."/>
        </authorList>
    </citation>
    <scope>NUCLEOTIDE SEQUENCE [LARGE SCALE GENOMIC DNA]</scope>
    <source>
        <strain evidence="5">KCTC 62784</strain>
    </source>
</reference>
<dbReference type="PANTHER" id="PTHR10204:SF34">
    <property type="entry name" value="NAD(P)H DEHYDROGENASE [QUINONE] 1 ISOFORM 1"/>
    <property type="match status" value="1"/>
</dbReference>
<evidence type="ECO:0000313" key="5">
    <source>
        <dbReference type="Proteomes" id="UP001595384"/>
    </source>
</evidence>
<protein>
    <submittedName>
        <fullName evidence="4">NAD(P)H-dependent oxidoreductase</fullName>
        <ecNumber evidence="4">1.-.-.-</ecNumber>
        <ecNumber evidence="4">1.6.99.-</ecNumber>
    </submittedName>
</protein>